<feature type="transmembrane region" description="Helical" evidence="12">
    <location>
        <begin position="422"/>
        <end position="443"/>
    </location>
</feature>
<keyword evidence="16" id="KW-1185">Reference proteome</keyword>
<keyword evidence="7 12" id="KW-0812">Transmembrane</keyword>
<comment type="caution">
    <text evidence="15">The sequence shown here is derived from an EMBL/GenBank/DDBJ whole genome shotgun (WGS) entry which is preliminary data.</text>
</comment>
<dbReference type="InterPro" id="IPR001996">
    <property type="entry name" value="PTS_IIB_1"/>
</dbReference>
<dbReference type="InterPro" id="IPR013013">
    <property type="entry name" value="PTS_EIIC_1"/>
</dbReference>
<dbReference type="Proteomes" id="UP001652461">
    <property type="component" value="Unassembled WGS sequence"/>
</dbReference>
<evidence type="ECO:0000256" key="3">
    <source>
        <dbReference type="ARBA" id="ARBA00022475"/>
    </source>
</evidence>
<dbReference type="RefSeq" id="WP_158364439.1">
    <property type="nucleotide sequence ID" value="NZ_JAOQKC010000018.1"/>
</dbReference>
<feature type="transmembrane region" description="Helical" evidence="12">
    <location>
        <begin position="202"/>
        <end position="229"/>
    </location>
</feature>
<keyword evidence="3" id="KW-1003">Cell membrane</keyword>
<evidence type="ECO:0000313" key="16">
    <source>
        <dbReference type="Proteomes" id="UP001652461"/>
    </source>
</evidence>
<keyword evidence="10 12" id="KW-0472">Membrane</keyword>
<comment type="subcellular location">
    <subcellularLocation>
        <location evidence="1">Cell membrane</location>
        <topology evidence="1">Multi-pass membrane protein</topology>
    </subcellularLocation>
</comment>
<keyword evidence="6" id="KW-0598">Phosphotransferase system</keyword>
<sequence length="452" mass="47181">MKRNNYEQMSEAILELAGGPENLRKVSHCFTRLRLDVEALDKCDVEGLKKVEGAKGCVVNSGQVQVIIGKEVEDLYPVFLKKAGISEDARPVETAEDKGEEKLLNRILNGIAKIFIPVFPALAASGLLKGILIALKFGGVVDPTGNTYTMLMMFSDAVFYFLPVLLAFSAAKVFGCKQTLAAVLACILLHPTYTGMTEASSIFGITVPVVSYSSTVFPILVGVFILSLVEKGCNRVIPKSFSGLFTPLICIVVTAPIMLIVVGPAVNMLSDALGNAIIGLYNATGAIGGAVFGAIYPFLVFTGLHHAVVPVELQSLAANGYDPLLALCAAANAAVGGAALMVAIDSKNKEFRGLSVSSGITALIGTTEPALYGVLGILKRPFIGAAAGGAVGSAIMAAFKVYSTGLGPVPGAGFALFLGEKFLIYVIGIAASVAVAMIVTHIVKFEDVKLEG</sequence>
<evidence type="ECO:0000256" key="4">
    <source>
        <dbReference type="ARBA" id="ARBA00022597"/>
    </source>
</evidence>
<dbReference type="PANTHER" id="PTHR30175">
    <property type="entry name" value="PHOSPHOTRANSFERASE SYSTEM TRANSPORT PROTEIN"/>
    <property type="match status" value="1"/>
</dbReference>
<dbReference type="InterPro" id="IPR003352">
    <property type="entry name" value="PTS_EIIC"/>
</dbReference>
<feature type="active site" description="Phosphocysteine intermediate; for EIIB activity" evidence="11">
    <location>
        <position position="29"/>
    </location>
</feature>
<feature type="transmembrane region" description="Helical" evidence="12">
    <location>
        <begin position="356"/>
        <end position="375"/>
    </location>
</feature>
<dbReference type="EMBL" id="JAOQKC010000018">
    <property type="protein sequence ID" value="MCU6697710.1"/>
    <property type="molecule type" value="Genomic_DNA"/>
</dbReference>
<keyword evidence="9 12" id="KW-1133">Transmembrane helix</keyword>
<protein>
    <submittedName>
        <fullName evidence="15">PTS transporter subunit EIIC</fullName>
    </submittedName>
</protein>
<dbReference type="InterPro" id="IPR036878">
    <property type="entry name" value="Glu_permease_IIB"/>
</dbReference>
<dbReference type="SUPFAM" id="SSF55604">
    <property type="entry name" value="Glucose permease domain IIB"/>
    <property type="match status" value="1"/>
</dbReference>
<dbReference type="PANTHER" id="PTHR30175:SF1">
    <property type="entry name" value="PTS SYSTEM ARBUTIN-, CELLOBIOSE-, AND SALICIN-SPECIFIC EIIBC COMPONENT-RELATED"/>
    <property type="match status" value="1"/>
</dbReference>
<dbReference type="PROSITE" id="PS51103">
    <property type="entry name" value="PTS_EIIC_TYPE_1"/>
    <property type="match status" value="1"/>
</dbReference>
<evidence type="ECO:0000256" key="11">
    <source>
        <dbReference type="PROSITE-ProRule" id="PRU00421"/>
    </source>
</evidence>
<dbReference type="Pfam" id="PF02378">
    <property type="entry name" value="PTS_EIIC"/>
    <property type="match status" value="1"/>
</dbReference>
<evidence type="ECO:0000256" key="10">
    <source>
        <dbReference type="ARBA" id="ARBA00023136"/>
    </source>
</evidence>
<evidence type="ECO:0000313" key="15">
    <source>
        <dbReference type="EMBL" id="MCU6697710.1"/>
    </source>
</evidence>
<evidence type="ECO:0000256" key="2">
    <source>
        <dbReference type="ARBA" id="ARBA00022448"/>
    </source>
</evidence>
<dbReference type="InterPro" id="IPR050558">
    <property type="entry name" value="PTS_Sugar-Specific_Components"/>
</dbReference>
<feature type="transmembrane region" description="Helical" evidence="12">
    <location>
        <begin position="241"/>
        <end position="266"/>
    </location>
</feature>
<name>A0ABT2RZE1_9FIRM</name>
<keyword evidence="8" id="KW-0418">Kinase</keyword>
<feature type="transmembrane region" description="Helical" evidence="12">
    <location>
        <begin position="114"/>
        <end position="135"/>
    </location>
</feature>
<feature type="transmembrane region" description="Helical" evidence="12">
    <location>
        <begin position="382"/>
        <end position="402"/>
    </location>
</feature>
<evidence type="ECO:0000256" key="8">
    <source>
        <dbReference type="ARBA" id="ARBA00022777"/>
    </source>
</evidence>
<dbReference type="Pfam" id="PF00367">
    <property type="entry name" value="PTS_EIIB"/>
    <property type="match status" value="1"/>
</dbReference>
<feature type="transmembrane region" description="Helical" evidence="12">
    <location>
        <begin position="278"/>
        <end position="304"/>
    </location>
</feature>
<evidence type="ECO:0000256" key="9">
    <source>
        <dbReference type="ARBA" id="ARBA00022989"/>
    </source>
</evidence>
<dbReference type="InterPro" id="IPR018113">
    <property type="entry name" value="PTrfase_EIIB_Cys"/>
</dbReference>
<dbReference type="CDD" id="cd00212">
    <property type="entry name" value="PTS_IIB_glc"/>
    <property type="match status" value="1"/>
</dbReference>
<evidence type="ECO:0000256" key="12">
    <source>
        <dbReference type="SAM" id="Phobius"/>
    </source>
</evidence>
<evidence type="ECO:0000256" key="7">
    <source>
        <dbReference type="ARBA" id="ARBA00022692"/>
    </source>
</evidence>
<evidence type="ECO:0000256" key="5">
    <source>
        <dbReference type="ARBA" id="ARBA00022679"/>
    </source>
</evidence>
<accession>A0ABT2RZE1</accession>
<dbReference type="Gene3D" id="3.30.1360.60">
    <property type="entry name" value="Glucose permease domain IIB"/>
    <property type="match status" value="1"/>
</dbReference>
<reference evidence="15 16" key="1">
    <citation type="journal article" date="2021" name="ISME Commun">
        <title>Automated analysis of genomic sequences facilitates high-throughput and comprehensive description of bacteria.</title>
        <authorList>
            <person name="Hitch T.C.A."/>
        </authorList>
    </citation>
    <scope>NUCLEOTIDE SEQUENCE [LARGE SCALE GENOMIC DNA]</scope>
    <source>
        <strain evidence="15 16">Sanger_04</strain>
    </source>
</reference>
<feature type="transmembrane region" description="Helical" evidence="12">
    <location>
        <begin position="147"/>
        <end position="168"/>
    </location>
</feature>
<feature type="domain" description="PTS EIIC type-1" evidence="14">
    <location>
        <begin position="122"/>
        <end position="452"/>
    </location>
</feature>
<proteinExistence type="predicted"/>
<feature type="domain" description="PTS EIIB type-1" evidence="13">
    <location>
        <begin position="7"/>
        <end position="89"/>
    </location>
</feature>
<organism evidence="15 16">
    <name type="scientific">Laedolimicola ammoniilytica</name>
    <dbReference type="NCBI Taxonomy" id="2981771"/>
    <lineage>
        <taxon>Bacteria</taxon>
        <taxon>Bacillati</taxon>
        <taxon>Bacillota</taxon>
        <taxon>Clostridia</taxon>
        <taxon>Lachnospirales</taxon>
        <taxon>Lachnospiraceae</taxon>
        <taxon>Laedolimicola</taxon>
    </lineage>
</organism>
<gene>
    <name evidence="15" type="ORF">OCV63_12520</name>
</gene>
<keyword evidence="4" id="KW-0762">Sugar transport</keyword>
<keyword evidence="5" id="KW-0808">Transferase</keyword>
<evidence type="ECO:0000256" key="1">
    <source>
        <dbReference type="ARBA" id="ARBA00004651"/>
    </source>
</evidence>
<evidence type="ECO:0000259" key="14">
    <source>
        <dbReference type="PROSITE" id="PS51103"/>
    </source>
</evidence>
<keyword evidence="2" id="KW-0813">Transport</keyword>
<feature type="transmembrane region" description="Helical" evidence="12">
    <location>
        <begin position="180"/>
        <end position="196"/>
    </location>
</feature>
<dbReference type="PROSITE" id="PS51098">
    <property type="entry name" value="PTS_EIIB_TYPE_1"/>
    <property type="match status" value="1"/>
</dbReference>
<evidence type="ECO:0000259" key="13">
    <source>
        <dbReference type="PROSITE" id="PS51098"/>
    </source>
</evidence>
<feature type="transmembrane region" description="Helical" evidence="12">
    <location>
        <begin position="324"/>
        <end position="344"/>
    </location>
</feature>
<evidence type="ECO:0000256" key="6">
    <source>
        <dbReference type="ARBA" id="ARBA00022683"/>
    </source>
</evidence>